<evidence type="ECO:0000256" key="1">
    <source>
        <dbReference type="SAM" id="SignalP"/>
    </source>
</evidence>
<dbReference type="InterPro" id="IPR024404">
    <property type="entry name" value="Lipid-bd_put"/>
</dbReference>
<accession>A0A7X0MHZ5</accession>
<name>A0A7X0MHZ5_9SPHI</name>
<sequence length="172" mass="18482">MKKYLYILTLCVFALSSCKKDAGPGGTAVQNMANEWWVQVQTVNPTTGAVIDNTDKHYYKLSTYNTSDNSSTMMWFDDSDAKGYNGEKIKVNVVQSSLTFSVTNAADVSGNIPAPGTVSVANGKIIPNGAVGPSSKAVTDAISYDVTLASDVTPVIYRFTGYARTRFVGDDH</sequence>
<protein>
    <recommendedName>
        <fullName evidence="4">Lipid-binding hydrolase</fullName>
    </recommendedName>
</protein>
<dbReference type="InterPro" id="IPR038668">
    <property type="entry name" value="Lipid-bd_sf"/>
</dbReference>
<evidence type="ECO:0008006" key="4">
    <source>
        <dbReference type="Google" id="ProtNLM"/>
    </source>
</evidence>
<gene>
    <name evidence="2" type="ORF">HDF25_001781</name>
</gene>
<keyword evidence="1" id="KW-0732">Signal</keyword>
<dbReference type="Pfam" id="PF12888">
    <property type="entry name" value="Lipid_bd"/>
    <property type="match status" value="1"/>
</dbReference>
<dbReference type="EMBL" id="JACHCC010000004">
    <property type="protein sequence ID" value="MBB6499639.1"/>
    <property type="molecule type" value="Genomic_DNA"/>
</dbReference>
<organism evidence="2 3">
    <name type="scientific">Pedobacter cryoconitis</name>
    <dbReference type="NCBI Taxonomy" id="188932"/>
    <lineage>
        <taxon>Bacteria</taxon>
        <taxon>Pseudomonadati</taxon>
        <taxon>Bacteroidota</taxon>
        <taxon>Sphingobacteriia</taxon>
        <taxon>Sphingobacteriales</taxon>
        <taxon>Sphingobacteriaceae</taxon>
        <taxon>Pedobacter</taxon>
    </lineage>
</organism>
<dbReference type="RefSeq" id="WP_184624366.1">
    <property type="nucleotide sequence ID" value="NZ_JACHCC010000004.1"/>
</dbReference>
<reference evidence="2 3" key="1">
    <citation type="submission" date="2020-08" db="EMBL/GenBank/DDBJ databases">
        <title>Genomic Encyclopedia of Type Strains, Phase IV (KMG-V): Genome sequencing to study the core and pangenomes of soil and plant-associated prokaryotes.</title>
        <authorList>
            <person name="Whitman W."/>
        </authorList>
    </citation>
    <scope>NUCLEOTIDE SEQUENCE [LARGE SCALE GENOMIC DNA]</scope>
    <source>
        <strain evidence="2 3">M2T3</strain>
    </source>
</reference>
<evidence type="ECO:0000313" key="2">
    <source>
        <dbReference type="EMBL" id="MBB6499639.1"/>
    </source>
</evidence>
<proteinExistence type="predicted"/>
<dbReference type="PROSITE" id="PS51257">
    <property type="entry name" value="PROKAR_LIPOPROTEIN"/>
    <property type="match status" value="1"/>
</dbReference>
<evidence type="ECO:0000313" key="3">
    <source>
        <dbReference type="Proteomes" id="UP000521017"/>
    </source>
</evidence>
<feature type="chain" id="PRO_5031122333" description="Lipid-binding hydrolase" evidence="1">
    <location>
        <begin position="23"/>
        <end position="172"/>
    </location>
</feature>
<dbReference type="Gene3D" id="2.40.128.220">
    <property type="match status" value="1"/>
</dbReference>
<comment type="caution">
    <text evidence="2">The sequence shown here is derived from an EMBL/GenBank/DDBJ whole genome shotgun (WGS) entry which is preliminary data.</text>
</comment>
<dbReference type="AlphaFoldDB" id="A0A7X0MHZ5"/>
<feature type="signal peptide" evidence="1">
    <location>
        <begin position="1"/>
        <end position="22"/>
    </location>
</feature>
<dbReference type="Proteomes" id="UP000521017">
    <property type="component" value="Unassembled WGS sequence"/>
</dbReference>